<evidence type="ECO:0000313" key="6">
    <source>
        <dbReference type="Proteomes" id="UP001419268"/>
    </source>
</evidence>
<accession>A0AAP0KVQ9</accession>
<dbReference type="GO" id="GO:0007091">
    <property type="term" value="P:metaphase/anaphase transition of mitotic cell cycle"/>
    <property type="evidence" value="ECO:0007669"/>
    <property type="project" value="TreeGrafter"/>
</dbReference>
<dbReference type="InterPro" id="IPR041221">
    <property type="entry name" value="APC1_C"/>
</dbReference>
<reference evidence="5 6" key="1">
    <citation type="submission" date="2024-01" db="EMBL/GenBank/DDBJ databases">
        <title>Genome assemblies of Stephania.</title>
        <authorList>
            <person name="Yang L."/>
        </authorList>
    </citation>
    <scope>NUCLEOTIDE SEQUENCE [LARGE SCALE GENOMIC DNA]</scope>
    <source>
        <strain evidence="5">JXDWG</strain>
        <tissue evidence="5">Leaf</tissue>
    </source>
</reference>
<sequence>MAEQVTSGTAFGDSLFISSLKIALAYNEALNCGRLSISRGSIIQSNFLASLRKRVEDILDRAGVKNDLRNYMIEGKWPNEQKAVVLSWYLHWYGMPPNFVTNLVMEKIKGKVTMSSSVPLLRLLLPRTHINALREIDKLRI</sequence>
<gene>
    <name evidence="5" type="ORF">Scep_005684</name>
</gene>
<dbReference type="GO" id="GO:0060090">
    <property type="term" value="F:molecular adaptor activity"/>
    <property type="evidence" value="ECO:0007669"/>
    <property type="project" value="TreeGrafter"/>
</dbReference>
<dbReference type="AlphaFoldDB" id="A0AAP0KVQ9"/>
<keyword evidence="1" id="KW-0132">Cell division</keyword>
<dbReference type="GO" id="GO:0051301">
    <property type="term" value="P:cell division"/>
    <property type="evidence" value="ECO:0007669"/>
    <property type="project" value="UniProtKB-KW"/>
</dbReference>
<evidence type="ECO:0000256" key="2">
    <source>
        <dbReference type="ARBA" id="ARBA00022776"/>
    </source>
</evidence>
<evidence type="ECO:0000313" key="5">
    <source>
        <dbReference type="EMBL" id="KAK9159110.1"/>
    </source>
</evidence>
<evidence type="ECO:0000259" key="4">
    <source>
        <dbReference type="Pfam" id="PF18122"/>
    </source>
</evidence>
<dbReference type="GO" id="GO:0070979">
    <property type="term" value="P:protein K11-linked ubiquitination"/>
    <property type="evidence" value="ECO:0007669"/>
    <property type="project" value="TreeGrafter"/>
</dbReference>
<dbReference type="EMBL" id="JBBNAG010000002">
    <property type="protein sequence ID" value="KAK9159110.1"/>
    <property type="molecule type" value="Genomic_DNA"/>
</dbReference>
<evidence type="ECO:0000256" key="3">
    <source>
        <dbReference type="ARBA" id="ARBA00023306"/>
    </source>
</evidence>
<dbReference type="GO" id="GO:0005680">
    <property type="term" value="C:anaphase-promoting complex"/>
    <property type="evidence" value="ECO:0007669"/>
    <property type="project" value="InterPro"/>
</dbReference>
<keyword evidence="3" id="KW-0131">Cell cycle</keyword>
<feature type="domain" description="Anaphase-promoting complex subunit 1 C-terminal" evidence="4">
    <location>
        <begin position="11"/>
        <end position="96"/>
    </location>
</feature>
<dbReference type="GO" id="GO:0031145">
    <property type="term" value="P:anaphase-promoting complex-dependent catabolic process"/>
    <property type="evidence" value="ECO:0007669"/>
    <property type="project" value="TreeGrafter"/>
</dbReference>
<keyword evidence="2" id="KW-0498">Mitosis</keyword>
<dbReference type="PANTHER" id="PTHR12827">
    <property type="entry name" value="MEIOTIC CHECKPOINT REGULATOR TSG24 FAMILY MEMBER"/>
    <property type="match status" value="1"/>
</dbReference>
<dbReference type="InterPro" id="IPR024990">
    <property type="entry name" value="Apc1"/>
</dbReference>
<dbReference type="PANTHER" id="PTHR12827:SF3">
    <property type="entry name" value="ANAPHASE-PROMOTING COMPLEX SUBUNIT 1"/>
    <property type="match status" value="1"/>
</dbReference>
<dbReference type="Proteomes" id="UP001419268">
    <property type="component" value="Unassembled WGS sequence"/>
</dbReference>
<organism evidence="5 6">
    <name type="scientific">Stephania cephalantha</name>
    <dbReference type="NCBI Taxonomy" id="152367"/>
    <lineage>
        <taxon>Eukaryota</taxon>
        <taxon>Viridiplantae</taxon>
        <taxon>Streptophyta</taxon>
        <taxon>Embryophyta</taxon>
        <taxon>Tracheophyta</taxon>
        <taxon>Spermatophyta</taxon>
        <taxon>Magnoliopsida</taxon>
        <taxon>Ranunculales</taxon>
        <taxon>Menispermaceae</taxon>
        <taxon>Menispermoideae</taxon>
        <taxon>Cissampelideae</taxon>
        <taxon>Stephania</taxon>
    </lineage>
</organism>
<dbReference type="Pfam" id="PF18122">
    <property type="entry name" value="APC1_C"/>
    <property type="match status" value="1"/>
</dbReference>
<keyword evidence="6" id="KW-1185">Reference proteome</keyword>
<evidence type="ECO:0000256" key="1">
    <source>
        <dbReference type="ARBA" id="ARBA00022618"/>
    </source>
</evidence>
<comment type="caution">
    <text evidence="5">The sequence shown here is derived from an EMBL/GenBank/DDBJ whole genome shotgun (WGS) entry which is preliminary data.</text>
</comment>
<protein>
    <recommendedName>
        <fullName evidence="4">Anaphase-promoting complex subunit 1 C-terminal domain-containing protein</fullName>
    </recommendedName>
</protein>
<name>A0AAP0KVQ9_9MAGN</name>
<proteinExistence type="predicted"/>